<dbReference type="EMBL" id="FVZE01000001">
    <property type="protein sequence ID" value="SLJ86795.1"/>
    <property type="molecule type" value="Genomic_DNA"/>
</dbReference>
<dbReference type="AlphaFoldDB" id="A0A1U6GTD7"/>
<dbReference type="PANTHER" id="PTHR34595">
    <property type="entry name" value="BLR5612 PROTEIN"/>
    <property type="match status" value="1"/>
</dbReference>
<sequence>MLGRAAYGVYWMARYLERAENTARLIDVGFHLALTRGDKASQDEEWKSVLTTTGQLGAYEAAHKEMTGPQVFNFLLRDKENPASVLRMVEAARTNARVVRTSITNEVWEATNDGWMTLSEILSRPVRESNLGEVLTAIRGQATLVRGAMGGSMLRNDVFNFARIGTFIERADNTARILDVKYYVLLPSVAWVGSSLDNAQWDTLLRSVAGSRAYSWLNAGSMDPRDIARFMILDGQFPRSLVFCFEKIRSNMAGLAKQYGHETGAHELLRNVGARLHQTTIEEIFEVGLHEFLQDFIGKTNLIGDAIAADYRFIE</sequence>
<dbReference type="STRING" id="428990.SAMN06295987_101371"/>
<evidence type="ECO:0000313" key="3">
    <source>
        <dbReference type="Proteomes" id="UP000190989"/>
    </source>
</evidence>
<keyword evidence="3" id="KW-1185">Reference proteome</keyword>
<evidence type="ECO:0000259" key="1">
    <source>
        <dbReference type="Pfam" id="PF04168"/>
    </source>
</evidence>
<dbReference type="Pfam" id="PF04168">
    <property type="entry name" value="Alpha-E"/>
    <property type="match status" value="1"/>
</dbReference>
<dbReference type="InterPro" id="IPR051680">
    <property type="entry name" value="ATP-dep_Glu-Cys_Ligase-2"/>
</dbReference>
<feature type="domain" description="DUF403" evidence="1">
    <location>
        <begin position="1"/>
        <end position="311"/>
    </location>
</feature>
<gene>
    <name evidence="2" type="ORF">SAMN06295987_101371</name>
</gene>
<dbReference type="Proteomes" id="UP000190989">
    <property type="component" value="Unassembled WGS sequence"/>
</dbReference>
<evidence type="ECO:0000313" key="2">
    <source>
        <dbReference type="EMBL" id="SLJ86795.1"/>
    </source>
</evidence>
<name>A0A1U6GTD7_9SPHN</name>
<dbReference type="InterPro" id="IPR007296">
    <property type="entry name" value="DUF403"/>
</dbReference>
<reference evidence="3" key="1">
    <citation type="submission" date="2017-02" db="EMBL/GenBank/DDBJ databases">
        <authorList>
            <person name="Varghese N."/>
            <person name="Submissions S."/>
        </authorList>
    </citation>
    <scope>NUCLEOTIDE SEQUENCE [LARGE SCALE GENOMIC DNA]</scope>
    <source>
        <strain evidence="3">SM117</strain>
    </source>
</reference>
<protein>
    <submittedName>
        <fullName evidence="2">Uncharacterized conserved protein, Alpha-E superfamily</fullName>
    </submittedName>
</protein>
<dbReference type="RefSeq" id="WP_054947266.1">
    <property type="nucleotide sequence ID" value="NZ_FVZE01000001.1"/>
</dbReference>
<organism evidence="2 3">
    <name type="scientific">Novosphingobium mathurense</name>
    <dbReference type="NCBI Taxonomy" id="428990"/>
    <lineage>
        <taxon>Bacteria</taxon>
        <taxon>Pseudomonadati</taxon>
        <taxon>Pseudomonadota</taxon>
        <taxon>Alphaproteobacteria</taxon>
        <taxon>Sphingomonadales</taxon>
        <taxon>Sphingomonadaceae</taxon>
        <taxon>Novosphingobium</taxon>
    </lineage>
</organism>
<accession>A0A1U6GTD7</accession>
<dbReference type="PANTHER" id="PTHR34595:SF7">
    <property type="entry name" value="SLL1039 PROTEIN"/>
    <property type="match status" value="1"/>
</dbReference>
<proteinExistence type="predicted"/>